<evidence type="ECO:0000256" key="1">
    <source>
        <dbReference type="SAM" id="SignalP"/>
    </source>
</evidence>
<dbReference type="PANTHER" id="PTHR34406">
    <property type="entry name" value="PROTEIN YCEI"/>
    <property type="match status" value="1"/>
</dbReference>
<dbReference type="OrthoDB" id="9811006at2"/>
<feature type="signal peptide" evidence="1">
    <location>
        <begin position="1"/>
        <end position="19"/>
    </location>
</feature>
<evidence type="ECO:0000259" key="2">
    <source>
        <dbReference type="SMART" id="SM00867"/>
    </source>
</evidence>
<accession>A0A437MFT8</accession>
<dbReference type="SUPFAM" id="SSF101874">
    <property type="entry name" value="YceI-like"/>
    <property type="match status" value="1"/>
</dbReference>
<dbReference type="PANTHER" id="PTHR34406:SF1">
    <property type="entry name" value="PROTEIN YCEI"/>
    <property type="match status" value="1"/>
</dbReference>
<dbReference type="InterPro" id="IPR036761">
    <property type="entry name" value="TTHA0802/YceI-like_sf"/>
</dbReference>
<dbReference type="Gene3D" id="2.40.128.110">
    <property type="entry name" value="Lipid/polyisoprenoid-binding, YceI-like"/>
    <property type="match status" value="1"/>
</dbReference>
<proteinExistence type="predicted"/>
<organism evidence="3 4">
    <name type="scientific">Mucilaginibacter limnophilus</name>
    <dbReference type="NCBI Taxonomy" id="1932778"/>
    <lineage>
        <taxon>Bacteria</taxon>
        <taxon>Pseudomonadati</taxon>
        <taxon>Bacteroidota</taxon>
        <taxon>Sphingobacteriia</taxon>
        <taxon>Sphingobacteriales</taxon>
        <taxon>Sphingobacteriaceae</taxon>
        <taxon>Mucilaginibacter</taxon>
    </lineage>
</organism>
<dbReference type="InterPro" id="IPR007372">
    <property type="entry name" value="Lipid/polyisoprenoid-bd_YceI"/>
</dbReference>
<keyword evidence="4" id="KW-1185">Reference proteome</keyword>
<feature type="chain" id="PRO_5019222660" evidence="1">
    <location>
        <begin position="20"/>
        <end position="188"/>
    </location>
</feature>
<feature type="domain" description="Lipid/polyisoprenoid-binding YceI-like" evidence="2">
    <location>
        <begin position="21"/>
        <end position="186"/>
    </location>
</feature>
<sequence length="188" mass="20686">MKKTFIFLAAILLQTAVYAQTWKLDKAHSNLKFTVTHLMLSDVDGSFKDFDATITSSKADFSDAKVSFTAQVASVSTENEKRDAHLKTPDFFDAAKYPTISFTSTGITKTAVNKYKVTGNLTMHGVTKPATFEFWHRGTKQHPMLKTDVAGFQVTGTINRKDFGVGSAPEAVVSEEVTFKANGEFAKQ</sequence>
<comment type="caution">
    <text evidence="3">The sequence shown here is derived from an EMBL/GenBank/DDBJ whole genome shotgun (WGS) entry which is preliminary data.</text>
</comment>
<dbReference type="SMART" id="SM00867">
    <property type="entry name" value="YceI"/>
    <property type="match status" value="1"/>
</dbReference>
<evidence type="ECO:0000313" key="3">
    <source>
        <dbReference type="EMBL" id="RVT96533.1"/>
    </source>
</evidence>
<keyword evidence="1" id="KW-0732">Signal</keyword>
<dbReference type="RefSeq" id="WP_127708496.1">
    <property type="nucleotide sequence ID" value="NZ_SACK01000015.1"/>
</dbReference>
<evidence type="ECO:0000313" key="4">
    <source>
        <dbReference type="Proteomes" id="UP000282759"/>
    </source>
</evidence>
<reference evidence="3 4" key="1">
    <citation type="submission" date="2019-01" db="EMBL/GenBank/DDBJ databases">
        <authorList>
            <person name="Chen W.-M."/>
        </authorList>
    </citation>
    <scope>NUCLEOTIDE SEQUENCE [LARGE SCALE GENOMIC DNA]</scope>
    <source>
        <strain evidence="3 4">YBJ-36</strain>
    </source>
</reference>
<dbReference type="Proteomes" id="UP000282759">
    <property type="component" value="Unassembled WGS sequence"/>
</dbReference>
<gene>
    <name evidence="3" type="ORF">EOD41_20100</name>
</gene>
<dbReference type="Pfam" id="PF04264">
    <property type="entry name" value="YceI"/>
    <property type="match status" value="1"/>
</dbReference>
<name>A0A437MFT8_9SPHI</name>
<dbReference type="EMBL" id="SACK01000015">
    <property type="protein sequence ID" value="RVT96533.1"/>
    <property type="molecule type" value="Genomic_DNA"/>
</dbReference>
<protein>
    <submittedName>
        <fullName evidence="3">Polyisoprenoid-binding protein</fullName>
    </submittedName>
</protein>
<dbReference type="AlphaFoldDB" id="A0A437MFT8"/>